<gene>
    <name evidence="2" type="primary">RvY_18745-1</name>
    <name evidence="2" type="synonym">RvY_18745.1</name>
    <name evidence="2" type="ORF">RvY_18745</name>
</gene>
<feature type="region of interest" description="Disordered" evidence="1">
    <location>
        <begin position="39"/>
        <end position="68"/>
    </location>
</feature>
<dbReference type="OrthoDB" id="10031330at2759"/>
<feature type="region of interest" description="Disordered" evidence="1">
    <location>
        <begin position="1"/>
        <end position="26"/>
    </location>
</feature>
<sequence length="323" mass="37131">MVKHKDRRALVTMQNPELSSGGTTVTTWQNKNECTRCWDSTDSDGDKTDRSSQTSKRDNTRYKNPAAQNGLKHTAFNDQHVRRFLQRHPTLSIRVTHANNRKKDREWTHELADKYISKLTELLFHRGFLDEPEQVWNLNESAFNPAEMFDRVVGRKEMRQIYSQFDGTEKELVTILPCGDAAGLQLPFMTLFSGKRHVRSRPDGTSGHCYQGVNDSGSMDHFANYLKLIVFPAMTKMKNVIFVDGHFSQVNNFTFMKYIKEEVQETSSILHKVGKRVAVRKVNLAKRKASSSHEPRATSHEPEDIAQEVPPRRTRVAKKQKIA</sequence>
<dbReference type="Proteomes" id="UP000186922">
    <property type="component" value="Unassembled WGS sequence"/>
</dbReference>
<feature type="compositionally biased region" description="Basic and acidic residues" evidence="1">
    <location>
        <begin position="44"/>
        <end position="61"/>
    </location>
</feature>
<name>A0A1D1W899_RAMVA</name>
<protein>
    <recommendedName>
        <fullName evidence="4">DDE-1 domain-containing protein</fullName>
    </recommendedName>
</protein>
<organism evidence="2 3">
    <name type="scientific">Ramazzottius varieornatus</name>
    <name type="common">Water bear</name>
    <name type="synonym">Tardigrade</name>
    <dbReference type="NCBI Taxonomy" id="947166"/>
    <lineage>
        <taxon>Eukaryota</taxon>
        <taxon>Metazoa</taxon>
        <taxon>Ecdysozoa</taxon>
        <taxon>Tardigrada</taxon>
        <taxon>Eutardigrada</taxon>
        <taxon>Parachela</taxon>
        <taxon>Hypsibioidea</taxon>
        <taxon>Ramazzottiidae</taxon>
        <taxon>Ramazzottius</taxon>
    </lineage>
</organism>
<feature type="region of interest" description="Disordered" evidence="1">
    <location>
        <begin position="284"/>
        <end position="323"/>
    </location>
</feature>
<comment type="caution">
    <text evidence="2">The sequence shown here is derived from an EMBL/GenBank/DDBJ whole genome shotgun (WGS) entry which is preliminary data.</text>
</comment>
<accession>A0A1D1W899</accession>
<dbReference type="EMBL" id="BDGG01000020">
    <property type="protein sequence ID" value="GAV09153.1"/>
    <property type="molecule type" value="Genomic_DNA"/>
</dbReference>
<feature type="compositionally biased region" description="Basic residues" evidence="1">
    <location>
        <begin position="312"/>
        <end position="323"/>
    </location>
</feature>
<reference evidence="2 3" key="1">
    <citation type="journal article" date="2016" name="Nat. Commun.">
        <title>Extremotolerant tardigrade genome and improved radiotolerance of human cultured cells by tardigrade-unique protein.</title>
        <authorList>
            <person name="Hashimoto T."/>
            <person name="Horikawa D.D."/>
            <person name="Saito Y."/>
            <person name="Kuwahara H."/>
            <person name="Kozuka-Hata H."/>
            <person name="Shin-I T."/>
            <person name="Minakuchi Y."/>
            <person name="Ohishi K."/>
            <person name="Motoyama A."/>
            <person name="Aizu T."/>
            <person name="Enomoto A."/>
            <person name="Kondo K."/>
            <person name="Tanaka S."/>
            <person name="Hara Y."/>
            <person name="Koshikawa S."/>
            <person name="Sagara H."/>
            <person name="Miura T."/>
            <person name="Yokobori S."/>
            <person name="Miyagawa K."/>
            <person name="Suzuki Y."/>
            <person name="Kubo T."/>
            <person name="Oyama M."/>
            <person name="Kohara Y."/>
            <person name="Fujiyama A."/>
            <person name="Arakawa K."/>
            <person name="Katayama T."/>
            <person name="Toyoda A."/>
            <person name="Kunieda T."/>
        </authorList>
    </citation>
    <scope>NUCLEOTIDE SEQUENCE [LARGE SCALE GENOMIC DNA]</scope>
    <source>
        <strain evidence="2 3">YOKOZUNA-1</strain>
    </source>
</reference>
<dbReference type="AlphaFoldDB" id="A0A1D1W899"/>
<feature type="compositionally biased region" description="Polar residues" evidence="1">
    <location>
        <begin position="12"/>
        <end position="26"/>
    </location>
</feature>
<keyword evidence="3" id="KW-1185">Reference proteome</keyword>
<feature type="compositionally biased region" description="Basic and acidic residues" evidence="1">
    <location>
        <begin position="291"/>
        <end position="303"/>
    </location>
</feature>
<evidence type="ECO:0008006" key="4">
    <source>
        <dbReference type="Google" id="ProtNLM"/>
    </source>
</evidence>
<evidence type="ECO:0000313" key="3">
    <source>
        <dbReference type="Proteomes" id="UP000186922"/>
    </source>
</evidence>
<proteinExistence type="predicted"/>
<evidence type="ECO:0000313" key="2">
    <source>
        <dbReference type="EMBL" id="GAV09153.1"/>
    </source>
</evidence>
<evidence type="ECO:0000256" key="1">
    <source>
        <dbReference type="SAM" id="MobiDB-lite"/>
    </source>
</evidence>